<dbReference type="InterPro" id="IPR017900">
    <property type="entry name" value="4Fe4S_Fe_S_CS"/>
</dbReference>
<dbReference type="SUPFAM" id="SSF52218">
    <property type="entry name" value="Flavoproteins"/>
    <property type="match status" value="1"/>
</dbReference>
<keyword evidence="7" id="KW-0411">Iron-sulfur</keyword>
<keyword evidence="6" id="KW-0408">Iron</keyword>
<evidence type="ECO:0000256" key="4">
    <source>
        <dbReference type="ARBA" id="ARBA00022485"/>
    </source>
</evidence>
<dbReference type="PANTHER" id="PTHR24960">
    <property type="entry name" value="PHOTOSYSTEM I IRON-SULFUR CENTER-RELATED"/>
    <property type="match status" value="1"/>
</dbReference>
<dbReference type="Gene3D" id="3.40.50.360">
    <property type="match status" value="1"/>
</dbReference>
<dbReference type="InterPro" id="IPR050157">
    <property type="entry name" value="PSI_iron-sulfur_center"/>
</dbReference>
<dbReference type="GO" id="GO:0051539">
    <property type="term" value="F:4 iron, 4 sulfur cluster binding"/>
    <property type="evidence" value="ECO:0007669"/>
    <property type="project" value="UniProtKB-KW"/>
</dbReference>
<evidence type="ECO:0000256" key="2">
    <source>
        <dbReference type="ARBA" id="ARBA00003532"/>
    </source>
</evidence>
<comment type="function">
    <text evidence="2">Ferredoxins are iron-sulfur proteins that transfer electrons in a wide variety of metabolic reactions.</text>
</comment>
<dbReference type="EMBL" id="JAESWA010000029">
    <property type="protein sequence ID" value="MBL4934097.1"/>
    <property type="molecule type" value="Genomic_DNA"/>
</dbReference>
<gene>
    <name evidence="9" type="ORF">JK634_20100</name>
</gene>
<dbReference type="NCBIfam" id="NF038196">
    <property type="entry name" value="ferrodoxin_EFR1"/>
    <property type="match status" value="1"/>
</dbReference>
<dbReference type="SUPFAM" id="SSF54862">
    <property type="entry name" value="4Fe-4S ferredoxins"/>
    <property type="match status" value="1"/>
</dbReference>
<keyword evidence="5" id="KW-0479">Metal-binding</keyword>
<dbReference type="RefSeq" id="WP_202769556.1">
    <property type="nucleotide sequence ID" value="NZ_JAESWA010000029.1"/>
</dbReference>
<dbReference type="PANTHER" id="PTHR24960:SF79">
    <property type="entry name" value="PHOTOSYSTEM I IRON-SULFUR CENTER"/>
    <property type="match status" value="1"/>
</dbReference>
<comment type="caution">
    <text evidence="9">The sequence shown here is derived from an EMBL/GenBank/DDBJ whole genome shotgun (WGS) entry which is preliminary data.</text>
</comment>
<organism evidence="9 10">
    <name type="scientific">Clostridium paridis</name>
    <dbReference type="NCBI Taxonomy" id="2803863"/>
    <lineage>
        <taxon>Bacteria</taxon>
        <taxon>Bacillati</taxon>
        <taxon>Bacillota</taxon>
        <taxon>Clostridia</taxon>
        <taxon>Eubacteriales</taxon>
        <taxon>Clostridiaceae</taxon>
        <taxon>Clostridium</taxon>
    </lineage>
</organism>
<dbReference type="Proteomes" id="UP000623681">
    <property type="component" value="Unassembled WGS sequence"/>
</dbReference>
<evidence type="ECO:0000256" key="5">
    <source>
        <dbReference type="ARBA" id="ARBA00022723"/>
    </source>
</evidence>
<name>A0A937FK60_9CLOT</name>
<sequence>MSSKIFYFSSTGNSLYVSKEIENSLENCELISIPKALKEGKLEYEADVIGFVFPLHSFSLPILVREFISKIVIKNNPYIFAVQVTGGGHSDNSFAEINEFLKARNRINNHAEVKYISNYTRMGLNPTEERTIKAIEANEELLSNFIVSLKNREIKNKDFKKGFSNLMNKAWRELYKNKDKSFNVNDSCINCSICERICPTDNIKMVNERPTWNGKCVDCMACINACPKKAINLGKSTISKNRYRNPYIKIEELI</sequence>
<evidence type="ECO:0000256" key="6">
    <source>
        <dbReference type="ARBA" id="ARBA00023004"/>
    </source>
</evidence>
<evidence type="ECO:0000256" key="1">
    <source>
        <dbReference type="ARBA" id="ARBA00001966"/>
    </source>
</evidence>
<evidence type="ECO:0000313" key="10">
    <source>
        <dbReference type="Proteomes" id="UP000623681"/>
    </source>
</evidence>
<dbReference type="PROSITE" id="PS00198">
    <property type="entry name" value="4FE4S_FER_1"/>
    <property type="match status" value="2"/>
</dbReference>
<dbReference type="Pfam" id="PF13187">
    <property type="entry name" value="Fer4_9"/>
    <property type="match status" value="1"/>
</dbReference>
<accession>A0A937FK60</accession>
<protein>
    <recommendedName>
        <fullName evidence="3">Ferredoxin</fullName>
    </recommendedName>
</protein>
<evidence type="ECO:0000256" key="7">
    <source>
        <dbReference type="ARBA" id="ARBA00023014"/>
    </source>
</evidence>
<evidence type="ECO:0000313" key="9">
    <source>
        <dbReference type="EMBL" id="MBL4934097.1"/>
    </source>
</evidence>
<dbReference type="GO" id="GO:0046872">
    <property type="term" value="F:metal ion binding"/>
    <property type="evidence" value="ECO:0007669"/>
    <property type="project" value="UniProtKB-KW"/>
</dbReference>
<keyword evidence="4" id="KW-0004">4Fe-4S</keyword>
<keyword evidence="10" id="KW-1185">Reference proteome</keyword>
<dbReference type="InterPro" id="IPR017896">
    <property type="entry name" value="4Fe4S_Fe-S-bd"/>
</dbReference>
<dbReference type="InterPro" id="IPR029039">
    <property type="entry name" value="Flavoprotein-like_sf"/>
</dbReference>
<dbReference type="Gene3D" id="3.30.70.20">
    <property type="match status" value="1"/>
</dbReference>
<feature type="domain" description="4Fe-4S ferredoxin-type" evidence="8">
    <location>
        <begin position="178"/>
        <end position="208"/>
    </location>
</feature>
<reference evidence="9" key="1">
    <citation type="submission" date="2021-01" db="EMBL/GenBank/DDBJ databases">
        <title>Genome public.</title>
        <authorList>
            <person name="Liu C."/>
            <person name="Sun Q."/>
        </authorList>
    </citation>
    <scope>NUCLEOTIDE SEQUENCE</scope>
    <source>
        <strain evidence="9">YIM B02565</strain>
    </source>
</reference>
<proteinExistence type="predicted"/>
<dbReference type="PROSITE" id="PS51379">
    <property type="entry name" value="4FE4S_FER_2"/>
    <property type="match status" value="2"/>
</dbReference>
<evidence type="ECO:0000259" key="8">
    <source>
        <dbReference type="PROSITE" id="PS51379"/>
    </source>
</evidence>
<feature type="domain" description="4Fe-4S ferredoxin-type" evidence="8">
    <location>
        <begin position="209"/>
        <end position="236"/>
    </location>
</feature>
<comment type="cofactor">
    <cofactor evidence="1">
        <name>[4Fe-4S] cluster</name>
        <dbReference type="ChEBI" id="CHEBI:49883"/>
    </cofactor>
</comment>
<evidence type="ECO:0000256" key="3">
    <source>
        <dbReference type="ARBA" id="ARBA00013529"/>
    </source>
</evidence>
<dbReference type="AlphaFoldDB" id="A0A937FK60"/>
<dbReference type="InterPro" id="IPR047964">
    <property type="entry name" value="EFR1-like"/>
</dbReference>